<dbReference type="PANTHER" id="PTHR11941">
    <property type="entry name" value="ENOYL-COA HYDRATASE-RELATED"/>
    <property type="match status" value="1"/>
</dbReference>
<organism evidence="4 5">
    <name type="scientific">Salipiger mangrovisoli</name>
    <dbReference type="NCBI Taxonomy" id="2865933"/>
    <lineage>
        <taxon>Bacteria</taxon>
        <taxon>Pseudomonadati</taxon>
        <taxon>Pseudomonadota</taxon>
        <taxon>Alphaproteobacteria</taxon>
        <taxon>Rhodobacterales</taxon>
        <taxon>Roseobacteraceae</taxon>
        <taxon>Salipiger</taxon>
    </lineage>
</organism>
<dbReference type="RefSeq" id="WP_194136862.1">
    <property type="nucleotide sequence ID" value="NZ_JADFFK010000020.1"/>
</dbReference>
<gene>
    <name evidence="4" type="ORF">IQ782_22240</name>
</gene>
<dbReference type="PANTHER" id="PTHR11941:SF54">
    <property type="entry name" value="ENOYL-COA HYDRATASE, MITOCHONDRIAL"/>
    <property type="match status" value="1"/>
</dbReference>
<comment type="similarity">
    <text evidence="1 3">Belongs to the enoyl-CoA hydratase/isomerase family.</text>
</comment>
<name>A0ABR9X7K2_9RHOB</name>
<dbReference type="Proteomes" id="UP000607796">
    <property type="component" value="Unassembled WGS sequence"/>
</dbReference>
<evidence type="ECO:0000256" key="3">
    <source>
        <dbReference type="RuleBase" id="RU003707"/>
    </source>
</evidence>
<comment type="caution">
    <text evidence="4">The sequence shown here is derived from an EMBL/GenBank/DDBJ whole genome shotgun (WGS) entry which is preliminary data.</text>
</comment>
<dbReference type="Pfam" id="PF00378">
    <property type="entry name" value="ECH_1"/>
    <property type="match status" value="1"/>
</dbReference>
<dbReference type="Gene3D" id="3.90.226.10">
    <property type="entry name" value="2-enoyl-CoA Hydratase, Chain A, domain 1"/>
    <property type="match status" value="1"/>
</dbReference>
<keyword evidence="2" id="KW-0456">Lyase</keyword>
<evidence type="ECO:0000313" key="4">
    <source>
        <dbReference type="EMBL" id="MBE9639580.1"/>
    </source>
</evidence>
<dbReference type="InterPro" id="IPR029045">
    <property type="entry name" value="ClpP/crotonase-like_dom_sf"/>
</dbReference>
<dbReference type="EMBL" id="JADFFK010000020">
    <property type="protein sequence ID" value="MBE9639580.1"/>
    <property type="molecule type" value="Genomic_DNA"/>
</dbReference>
<evidence type="ECO:0000256" key="2">
    <source>
        <dbReference type="ARBA" id="ARBA00023239"/>
    </source>
</evidence>
<keyword evidence="5" id="KW-1185">Reference proteome</keyword>
<dbReference type="CDD" id="cd06558">
    <property type="entry name" value="crotonase-like"/>
    <property type="match status" value="1"/>
</dbReference>
<dbReference type="Gene3D" id="1.10.12.10">
    <property type="entry name" value="Lyase 2-enoyl-coa Hydratase, Chain A, domain 2"/>
    <property type="match status" value="1"/>
</dbReference>
<evidence type="ECO:0000313" key="5">
    <source>
        <dbReference type="Proteomes" id="UP000607796"/>
    </source>
</evidence>
<evidence type="ECO:0000256" key="1">
    <source>
        <dbReference type="ARBA" id="ARBA00005254"/>
    </source>
</evidence>
<protein>
    <submittedName>
        <fullName evidence="4">Enoyl-CoA hydratase/isomerase family protein</fullName>
    </submittedName>
</protein>
<dbReference type="InterPro" id="IPR014748">
    <property type="entry name" value="Enoyl-CoA_hydra_C"/>
</dbReference>
<dbReference type="SUPFAM" id="SSF52096">
    <property type="entry name" value="ClpP/crotonase"/>
    <property type="match status" value="1"/>
</dbReference>
<dbReference type="PROSITE" id="PS00166">
    <property type="entry name" value="ENOYL_COA_HYDRATASE"/>
    <property type="match status" value="1"/>
</dbReference>
<dbReference type="InterPro" id="IPR018376">
    <property type="entry name" value="Enoyl-CoA_hyd/isom_CS"/>
</dbReference>
<sequence length="246" mass="26568">MSQHILYEEIDGVAEITLDRPEKRNALTAEMFEALRSCFQRFEAGNARAAILKASDNKVFSAGADLTAPPDQFWKGVPEFGLRCDKPIIAAISGKAIGAGLTLALMCDFIVMTETAELIYPEAKLGVAKGAITAAVRRGPLRVVMEMMLLGNPISAQRAYETGMANRVVAEGMHVTEARAMARQLAANAPLVVTMLKRMSLDAAGDVAIQTFYDSEMRIAKVLDSEDAANALAAFRAKQTPVFEGR</sequence>
<accession>A0ABR9X7K2</accession>
<proteinExistence type="inferred from homology"/>
<reference evidence="4 5" key="1">
    <citation type="journal article" date="2021" name="Int. J. Syst. Evol. Microbiol.">
        <title>Salipiger mangrovisoli sp. nov., isolated from mangrove soil and the proposal for the reclassification of Paraphaeobacter pallidus as Salipiger pallidus comb. nov.</title>
        <authorList>
            <person name="Du J."/>
            <person name="Liu Y."/>
            <person name="Pei T."/>
            <person name="Deng M.R."/>
            <person name="Zhu H."/>
        </authorList>
    </citation>
    <scope>NUCLEOTIDE SEQUENCE [LARGE SCALE GENOMIC DNA]</scope>
    <source>
        <strain evidence="4 5">6D45A</strain>
    </source>
</reference>
<dbReference type="InterPro" id="IPR001753">
    <property type="entry name" value="Enoyl-CoA_hydra/iso"/>
</dbReference>